<evidence type="ECO:0000259" key="16">
    <source>
        <dbReference type="PROSITE" id="PS50885"/>
    </source>
</evidence>
<dbReference type="InterPro" id="IPR000014">
    <property type="entry name" value="PAS"/>
</dbReference>
<keyword evidence="12" id="KW-1133">Transmembrane helix</keyword>
<dbReference type="EC" id="2.7.13.3" evidence="3"/>
<dbReference type="CDD" id="cd00075">
    <property type="entry name" value="HATPase"/>
    <property type="match status" value="1"/>
</dbReference>
<keyword evidence="10" id="KW-0902">Two-component regulatory system</keyword>
<dbReference type="CDD" id="cd06225">
    <property type="entry name" value="HAMP"/>
    <property type="match status" value="1"/>
</dbReference>
<dbReference type="PRINTS" id="PR00344">
    <property type="entry name" value="BCTRLSENSOR"/>
</dbReference>
<dbReference type="PROSITE" id="PS50109">
    <property type="entry name" value="HIS_KIN"/>
    <property type="match status" value="1"/>
</dbReference>
<comment type="catalytic activity">
    <reaction evidence="1">
        <text>ATP + protein L-histidine = ADP + protein N-phospho-L-histidine.</text>
        <dbReference type="EC" id="2.7.13.3"/>
    </reaction>
</comment>
<dbReference type="GO" id="GO:0000155">
    <property type="term" value="F:phosphorelay sensor kinase activity"/>
    <property type="evidence" value="ECO:0007669"/>
    <property type="project" value="InterPro"/>
</dbReference>
<dbReference type="Pfam" id="PF02518">
    <property type="entry name" value="HATPase_c"/>
    <property type="match status" value="1"/>
</dbReference>
<proteinExistence type="predicted"/>
<dbReference type="Proteomes" id="UP001154240">
    <property type="component" value="Unassembled WGS sequence"/>
</dbReference>
<feature type="transmembrane region" description="Helical" evidence="12">
    <location>
        <begin position="171"/>
        <end position="190"/>
    </location>
</feature>
<keyword evidence="7" id="KW-0547">Nucleotide-binding</keyword>
<name>A0A9X4MET4_9BACT</name>
<feature type="domain" description="PAS" evidence="14">
    <location>
        <begin position="248"/>
        <end position="296"/>
    </location>
</feature>
<evidence type="ECO:0000256" key="3">
    <source>
        <dbReference type="ARBA" id="ARBA00012438"/>
    </source>
</evidence>
<accession>A0A9X4MET4</accession>
<dbReference type="CDD" id="cd00130">
    <property type="entry name" value="PAS"/>
    <property type="match status" value="1"/>
</dbReference>
<protein>
    <recommendedName>
        <fullName evidence="3">histidine kinase</fullName>
        <ecNumber evidence="3">2.7.13.3</ecNumber>
    </recommendedName>
</protein>
<dbReference type="SMART" id="SM00091">
    <property type="entry name" value="PAS"/>
    <property type="match status" value="1"/>
</dbReference>
<evidence type="ECO:0000259" key="14">
    <source>
        <dbReference type="PROSITE" id="PS50112"/>
    </source>
</evidence>
<evidence type="ECO:0000256" key="10">
    <source>
        <dbReference type="ARBA" id="ARBA00023012"/>
    </source>
</evidence>
<dbReference type="PROSITE" id="PS50113">
    <property type="entry name" value="PAC"/>
    <property type="match status" value="1"/>
</dbReference>
<feature type="domain" description="PAC" evidence="15">
    <location>
        <begin position="318"/>
        <end position="370"/>
    </location>
</feature>
<dbReference type="InterPro" id="IPR003661">
    <property type="entry name" value="HisK_dim/P_dom"/>
</dbReference>
<dbReference type="GO" id="GO:0005886">
    <property type="term" value="C:plasma membrane"/>
    <property type="evidence" value="ECO:0007669"/>
    <property type="project" value="UniProtKB-SubCell"/>
</dbReference>
<dbReference type="SMART" id="SM00304">
    <property type="entry name" value="HAMP"/>
    <property type="match status" value="1"/>
</dbReference>
<dbReference type="InterPro" id="IPR004358">
    <property type="entry name" value="Sig_transdc_His_kin-like_C"/>
</dbReference>
<dbReference type="PANTHER" id="PTHR45453:SF1">
    <property type="entry name" value="PHOSPHATE REGULON SENSOR PROTEIN PHOR"/>
    <property type="match status" value="1"/>
</dbReference>
<evidence type="ECO:0000256" key="1">
    <source>
        <dbReference type="ARBA" id="ARBA00000085"/>
    </source>
</evidence>
<comment type="subcellular location">
    <subcellularLocation>
        <location evidence="2">Cell membrane</location>
    </subcellularLocation>
</comment>
<reference evidence="17" key="1">
    <citation type="journal article" date="2022" name="bioRxiv">
        <title>Thiovibrio frasassiensisgen. nov., sp. nov., an autotrophic, elemental sulfur disproportionating bacterium isolated from sulfidic karst sediment, and proposal of Thiovibrionaceae fam. nov.</title>
        <authorList>
            <person name="Aronson H."/>
            <person name="Thomas C."/>
            <person name="Bhattacharyya M."/>
            <person name="Eckstein S."/>
            <person name="Jensen S."/>
            <person name="Barco R."/>
            <person name="Macalady J."/>
            <person name="Amend J."/>
        </authorList>
    </citation>
    <scope>NUCLEOTIDE SEQUENCE</scope>
    <source>
        <strain evidence="17">RS19-109</strain>
    </source>
</reference>
<dbReference type="FunFam" id="3.30.565.10:FF:000023">
    <property type="entry name" value="PAS domain-containing sensor histidine kinase"/>
    <property type="match status" value="1"/>
</dbReference>
<keyword evidence="12" id="KW-0812">Transmembrane</keyword>
<dbReference type="InterPro" id="IPR036097">
    <property type="entry name" value="HisK_dim/P_sf"/>
</dbReference>
<dbReference type="GO" id="GO:0004721">
    <property type="term" value="F:phosphoprotein phosphatase activity"/>
    <property type="evidence" value="ECO:0007669"/>
    <property type="project" value="TreeGrafter"/>
</dbReference>
<dbReference type="InterPro" id="IPR035965">
    <property type="entry name" value="PAS-like_dom_sf"/>
</dbReference>
<keyword evidence="9 17" id="KW-0067">ATP-binding</keyword>
<dbReference type="FunFam" id="1.10.287.130:FF:000008">
    <property type="entry name" value="Two-component sensor histidine kinase"/>
    <property type="match status" value="1"/>
</dbReference>
<keyword evidence="11 12" id="KW-0472">Membrane</keyword>
<evidence type="ECO:0000256" key="9">
    <source>
        <dbReference type="ARBA" id="ARBA00022840"/>
    </source>
</evidence>
<dbReference type="InterPro" id="IPR005467">
    <property type="entry name" value="His_kinase_dom"/>
</dbReference>
<dbReference type="Gene3D" id="3.30.565.10">
    <property type="entry name" value="Histidine kinase-like ATPase, C-terminal domain"/>
    <property type="match status" value="1"/>
</dbReference>
<dbReference type="SUPFAM" id="SSF47384">
    <property type="entry name" value="Homodimeric domain of signal transducing histidine kinase"/>
    <property type="match status" value="1"/>
</dbReference>
<dbReference type="SUPFAM" id="SSF55785">
    <property type="entry name" value="PYP-like sensor domain (PAS domain)"/>
    <property type="match status" value="1"/>
</dbReference>
<dbReference type="InterPro" id="IPR003594">
    <property type="entry name" value="HATPase_dom"/>
</dbReference>
<dbReference type="InterPro" id="IPR003660">
    <property type="entry name" value="HAMP_dom"/>
</dbReference>
<keyword evidence="6" id="KW-0808">Transferase</keyword>
<dbReference type="InterPro" id="IPR036890">
    <property type="entry name" value="HATPase_C_sf"/>
</dbReference>
<dbReference type="Gene3D" id="1.10.287.130">
    <property type="match status" value="1"/>
</dbReference>
<dbReference type="GO" id="GO:0005524">
    <property type="term" value="F:ATP binding"/>
    <property type="evidence" value="ECO:0007669"/>
    <property type="project" value="UniProtKB-KW"/>
</dbReference>
<dbReference type="SMART" id="SM00388">
    <property type="entry name" value="HisKA"/>
    <property type="match status" value="1"/>
</dbReference>
<dbReference type="Pfam" id="PF00512">
    <property type="entry name" value="HisKA"/>
    <property type="match status" value="1"/>
</dbReference>
<evidence type="ECO:0000256" key="8">
    <source>
        <dbReference type="ARBA" id="ARBA00022777"/>
    </source>
</evidence>
<evidence type="ECO:0000256" key="6">
    <source>
        <dbReference type="ARBA" id="ARBA00022679"/>
    </source>
</evidence>
<evidence type="ECO:0000256" key="2">
    <source>
        <dbReference type="ARBA" id="ARBA00004236"/>
    </source>
</evidence>
<dbReference type="PROSITE" id="PS50885">
    <property type="entry name" value="HAMP"/>
    <property type="match status" value="1"/>
</dbReference>
<dbReference type="Gene3D" id="3.30.450.20">
    <property type="entry name" value="PAS domain"/>
    <property type="match status" value="1"/>
</dbReference>
<organism evidence="17 18">
    <name type="scientific">Thiovibrio frasassiensis</name>
    <dbReference type="NCBI Taxonomy" id="2984131"/>
    <lineage>
        <taxon>Bacteria</taxon>
        <taxon>Pseudomonadati</taxon>
        <taxon>Thermodesulfobacteriota</taxon>
        <taxon>Desulfobulbia</taxon>
        <taxon>Desulfobulbales</taxon>
        <taxon>Thiovibrionaceae</taxon>
        <taxon>Thiovibrio</taxon>
    </lineage>
</organism>
<dbReference type="NCBIfam" id="TIGR00229">
    <property type="entry name" value="sensory_box"/>
    <property type="match status" value="1"/>
</dbReference>
<dbReference type="Gene3D" id="6.10.340.10">
    <property type="match status" value="1"/>
</dbReference>
<evidence type="ECO:0000256" key="5">
    <source>
        <dbReference type="ARBA" id="ARBA00022553"/>
    </source>
</evidence>
<dbReference type="SUPFAM" id="SSF55874">
    <property type="entry name" value="ATPase domain of HSP90 chaperone/DNA topoisomerase II/histidine kinase"/>
    <property type="match status" value="1"/>
</dbReference>
<keyword evidence="8" id="KW-0418">Kinase</keyword>
<dbReference type="PROSITE" id="PS50112">
    <property type="entry name" value="PAS"/>
    <property type="match status" value="1"/>
</dbReference>
<evidence type="ECO:0000313" key="17">
    <source>
        <dbReference type="EMBL" id="MDG4476204.1"/>
    </source>
</evidence>
<dbReference type="RefSeq" id="WP_307633174.1">
    <property type="nucleotide sequence ID" value="NZ_JAPHEH010000001.1"/>
</dbReference>
<dbReference type="InterPro" id="IPR050351">
    <property type="entry name" value="BphY/WalK/GraS-like"/>
</dbReference>
<dbReference type="GO" id="GO:0016036">
    <property type="term" value="P:cellular response to phosphate starvation"/>
    <property type="evidence" value="ECO:0007669"/>
    <property type="project" value="TreeGrafter"/>
</dbReference>
<dbReference type="Pfam" id="PF08448">
    <property type="entry name" value="PAS_4"/>
    <property type="match status" value="1"/>
</dbReference>
<dbReference type="SUPFAM" id="SSF158472">
    <property type="entry name" value="HAMP domain-like"/>
    <property type="match status" value="1"/>
</dbReference>
<dbReference type="SMART" id="SM00387">
    <property type="entry name" value="HATPase_c"/>
    <property type="match status" value="1"/>
</dbReference>
<gene>
    <name evidence="17" type="ORF">OLX77_08550</name>
</gene>
<evidence type="ECO:0000259" key="15">
    <source>
        <dbReference type="PROSITE" id="PS50113"/>
    </source>
</evidence>
<dbReference type="Pfam" id="PF00672">
    <property type="entry name" value="HAMP"/>
    <property type="match status" value="1"/>
</dbReference>
<sequence length="602" mass="66360">MRHKRLIWQLYPSQLLITIVALLVAAGYGAYSLRVFQLSQTAVDLEARARLSQEYVLTLLVKNDLPGLQSFFTTAGKDSGTRLTVTTPDGVVLADSDEDPGRMENHGDRPEIMAALDGKLTPSLRFSHTLQENMMYVAIPLMQEGKSKGILRTALPVTFINSALKEIFLKIAWGCLIVALLVALVAWFISRRISRPLEEMRLGAERFANGAFTGKLREEGAEEVASLARAMNAMADQLDGRIKTIARQHSQLEAVFSSMVEGVITVDTEERILDINQAGANLLNIPPEKLRGKKALVAVRNLALQQFVSQALASATPIEGEIDLTDRDGQEKYFYAHGTRFQDAAEMTSGAIIVINDVTNLRRLENMRRDFVANVSHELKTPITSIEGFAETLLDGALESPKDARRFVEIIAKQSKRLHAIIEDLLALSRLEQEDEQTELLLAEEKIVTPLRRAIETCSLKAAEKKISIELNAADNLTAKLNSPLLEQAVTNLIVNAIKYSDEGSRVLVRAQEREGETIAIEVQDFGAGVAAQHLPRLFERFYRSDAARNRKVGGTGLGLAIVKHIVQAHGGEVDVISEVGKGTTFTIQLRKEKGHENSTPA</sequence>
<evidence type="ECO:0000256" key="7">
    <source>
        <dbReference type="ARBA" id="ARBA00022741"/>
    </source>
</evidence>
<comment type="caution">
    <text evidence="17">The sequence shown here is derived from an EMBL/GenBank/DDBJ whole genome shotgun (WGS) entry which is preliminary data.</text>
</comment>
<feature type="domain" description="HAMP" evidence="16">
    <location>
        <begin position="191"/>
        <end position="243"/>
    </location>
</feature>
<evidence type="ECO:0000256" key="4">
    <source>
        <dbReference type="ARBA" id="ARBA00022475"/>
    </source>
</evidence>
<dbReference type="PANTHER" id="PTHR45453">
    <property type="entry name" value="PHOSPHATE REGULON SENSOR PROTEIN PHOR"/>
    <property type="match status" value="1"/>
</dbReference>
<feature type="domain" description="Histidine kinase" evidence="13">
    <location>
        <begin position="374"/>
        <end position="594"/>
    </location>
</feature>
<keyword evidence="5" id="KW-0597">Phosphoprotein</keyword>
<dbReference type="InterPro" id="IPR013656">
    <property type="entry name" value="PAS_4"/>
</dbReference>
<dbReference type="InterPro" id="IPR000700">
    <property type="entry name" value="PAS-assoc_C"/>
</dbReference>
<dbReference type="CDD" id="cd00082">
    <property type="entry name" value="HisKA"/>
    <property type="match status" value="1"/>
</dbReference>
<evidence type="ECO:0000256" key="12">
    <source>
        <dbReference type="SAM" id="Phobius"/>
    </source>
</evidence>
<evidence type="ECO:0000313" key="18">
    <source>
        <dbReference type="Proteomes" id="UP001154240"/>
    </source>
</evidence>
<keyword evidence="18" id="KW-1185">Reference proteome</keyword>
<keyword evidence="4" id="KW-1003">Cell membrane</keyword>
<evidence type="ECO:0000256" key="11">
    <source>
        <dbReference type="ARBA" id="ARBA00023136"/>
    </source>
</evidence>
<evidence type="ECO:0000259" key="13">
    <source>
        <dbReference type="PROSITE" id="PS50109"/>
    </source>
</evidence>
<dbReference type="EMBL" id="JAPHEH010000001">
    <property type="protein sequence ID" value="MDG4476204.1"/>
    <property type="molecule type" value="Genomic_DNA"/>
</dbReference>
<dbReference type="AlphaFoldDB" id="A0A9X4MET4"/>
<reference evidence="17" key="2">
    <citation type="submission" date="2022-10" db="EMBL/GenBank/DDBJ databases">
        <authorList>
            <person name="Aronson H.S."/>
        </authorList>
    </citation>
    <scope>NUCLEOTIDE SEQUENCE</scope>
    <source>
        <strain evidence="17">RS19-109</strain>
    </source>
</reference>